<name>A0A1I0LX75_9ACTN</name>
<evidence type="ECO:0000313" key="1">
    <source>
        <dbReference type="EMBL" id="SEU47859.1"/>
    </source>
</evidence>
<keyword evidence="2" id="KW-1185">Reference proteome</keyword>
<evidence type="ECO:0000313" key="2">
    <source>
        <dbReference type="Proteomes" id="UP000199361"/>
    </source>
</evidence>
<protein>
    <submittedName>
        <fullName evidence="1">Uncharacterized protein</fullName>
    </submittedName>
</protein>
<gene>
    <name evidence="1" type="ORF">SAMN05421811_13227</name>
</gene>
<accession>A0A1I0LX75</accession>
<sequence length="110" mass="11675">MASVDYQIKITEGIDTQQAEDGHSDCRKCLPGPCGVQPTWTIRLLARCPGGCGCVVQLDHLSAVHDSTGSLDWAGTYAHPGEIGDAALRRYAEALLAGLPSQPFPAALER</sequence>
<organism evidence="1 2">
    <name type="scientific">Nonomuraea wenchangensis</name>
    <dbReference type="NCBI Taxonomy" id="568860"/>
    <lineage>
        <taxon>Bacteria</taxon>
        <taxon>Bacillati</taxon>
        <taxon>Actinomycetota</taxon>
        <taxon>Actinomycetes</taxon>
        <taxon>Streptosporangiales</taxon>
        <taxon>Streptosporangiaceae</taxon>
        <taxon>Nonomuraea</taxon>
    </lineage>
</organism>
<dbReference type="AlphaFoldDB" id="A0A1I0LX75"/>
<dbReference type="OrthoDB" id="3541194at2"/>
<dbReference type="EMBL" id="FOHX01000032">
    <property type="protein sequence ID" value="SEU47859.1"/>
    <property type="molecule type" value="Genomic_DNA"/>
</dbReference>
<dbReference type="STRING" id="568860.SAMN05421811_13227"/>
<dbReference type="Proteomes" id="UP000199361">
    <property type="component" value="Unassembled WGS sequence"/>
</dbReference>
<proteinExistence type="predicted"/>
<reference evidence="1 2" key="1">
    <citation type="submission" date="2016-10" db="EMBL/GenBank/DDBJ databases">
        <authorList>
            <person name="de Groot N.N."/>
        </authorList>
    </citation>
    <scope>NUCLEOTIDE SEQUENCE [LARGE SCALE GENOMIC DNA]</scope>
    <source>
        <strain evidence="1 2">CGMCC 4.5598</strain>
    </source>
</reference>
<dbReference type="RefSeq" id="WP_091094353.1">
    <property type="nucleotide sequence ID" value="NZ_FOHX01000032.1"/>
</dbReference>